<dbReference type="Gene3D" id="3.40.50.2020">
    <property type="match status" value="1"/>
</dbReference>
<comment type="similarity">
    <text evidence="1">Belongs to the ComF/GntX family.</text>
</comment>
<accession>A0ABT5V0G7</accession>
<dbReference type="InterPro" id="IPR029057">
    <property type="entry name" value="PRTase-like"/>
</dbReference>
<evidence type="ECO:0000313" key="4">
    <source>
        <dbReference type="Proteomes" id="UP001216189"/>
    </source>
</evidence>
<sequence>MPQPCTSTRSCPCPLTCQYNAMVTFSPSISIVITFACLQDKCNYPNYGMMMLIDWLRKTTALQQMARCPLCRLALDTPNPAGICTACQAWLAHGARCQRCGLPSLIAVEQCGQCLRQPPAWHTLICVGDYRFPLSDAVQQLKYQRQFWQAPRLAQLLAAQIEQPAPLLCCVPLHWRRRWQRGFNQSDLLARALARTLATDYDHQLFSRRRATPQQQGLSKTERLNNLQDAFQLNHLPRAAHVAIVDDVVTTGSTLRHLCALLLAAGVQRIDIYCLCRTPEPKERQP</sequence>
<dbReference type="Pfam" id="PF00156">
    <property type="entry name" value="Pribosyltran"/>
    <property type="match status" value="1"/>
</dbReference>
<dbReference type="CDD" id="cd06223">
    <property type="entry name" value="PRTases_typeI"/>
    <property type="match status" value="1"/>
</dbReference>
<gene>
    <name evidence="3" type="ORF">PUN32_07855</name>
</gene>
<proteinExistence type="inferred from homology"/>
<dbReference type="InterPro" id="IPR000836">
    <property type="entry name" value="PRTase_dom"/>
</dbReference>
<dbReference type="SUPFAM" id="SSF53271">
    <property type="entry name" value="PRTase-like"/>
    <property type="match status" value="1"/>
</dbReference>
<evidence type="ECO:0000256" key="1">
    <source>
        <dbReference type="ARBA" id="ARBA00008007"/>
    </source>
</evidence>
<comment type="caution">
    <text evidence="3">The sequence shown here is derived from an EMBL/GenBank/DDBJ whole genome shotgun (WGS) entry which is preliminary data.</text>
</comment>
<dbReference type="Proteomes" id="UP001216189">
    <property type="component" value="Unassembled WGS sequence"/>
</dbReference>
<name>A0ABT5V0G7_9VIBR</name>
<evidence type="ECO:0000313" key="3">
    <source>
        <dbReference type="EMBL" id="MDE1514923.1"/>
    </source>
</evidence>
<dbReference type="PANTHER" id="PTHR47505">
    <property type="entry name" value="DNA UTILIZATION PROTEIN YHGH"/>
    <property type="match status" value="1"/>
</dbReference>
<keyword evidence="4" id="KW-1185">Reference proteome</keyword>
<dbReference type="RefSeq" id="WP_274722753.1">
    <property type="nucleotide sequence ID" value="NZ_JARBFT010000006.1"/>
</dbReference>
<protein>
    <submittedName>
        <fullName evidence="3">ComF family protein</fullName>
    </submittedName>
</protein>
<reference evidence="3 4" key="1">
    <citation type="submission" date="2023-02" db="EMBL/GenBank/DDBJ databases">
        <title>Vibrio intestini sp. nov., a close relative of Vibrio cholerae isolated from the intestine of Healthy Culter dabryi.</title>
        <authorList>
            <person name="Wu N."/>
        </authorList>
    </citation>
    <scope>NUCLEOTIDE SEQUENCE [LARGE SCALE GENOMIC DNA]</scope>
    <source>
        <strain evidence="3 4">DSL-7</strain>
    </source>
</reference>
<organism evidence="3 4">
    <name type="scientific">Vibrio chanodichtyis</name>
    <dbReference type="NCBI Taxonomy" id="3027932"/>
    <lineage>
        <taxon>Bacteria</taxon>
        <taxon>Pseudomonadati</taxon>
        <taxon>Pseudomonadota</taxon>
        <taxon>Gammaproteobacteria</taxon>
        <taxon>Vibrionales</taxon>
        <taxon>Vibrionaceae</taxon>
        <taxon>Vibrio</taxon>
    </lineage>
</organism>
<dbReference type="InterPro" id="IPR051910">
    <property type="entry name" value="ComF/GntX_DNA_util-trans"/>
</dbReference>
<dbReference type="PANTHER" id="PTHR47505:SF1">
    <property type="entry name" value="DNA UTILIZATION PROTEIN YHGH"/>
    <property type="match status" value="1"/>
</dbReference>
<evidence type="ECO:0000259" key="2">
    <source>
        <dbReference type="Pfam" id="PF00156"/>
    </source>
</evidence>
<dbReference type="EMBL" id="JARBFT010000006">
    <property type="protein sequence ID" value="MDE1514923.1"/>
    <property type="molecule type" value="Genomic_DNA"/>
</dbReference>
<feature type="domain" description="Phosphoribosyltransferase" evidence="2">
    <location>
        <begin position="189"/>
        <end position="283"/>
    </location>
</feature>